<protein>
    <recommendedName>
        <fullName evidence="7">Cytochrome c oxidase subunit 6b-1-like</fullName>
    </recommendedName>
</protein>
<keyword evidence="3" id="KW-1015">Disulfide bond</keyword>
<dbReference type="AlphaFoldDB" id="A0AA86VNI3"/>
<name>A0AA86VNI3_9FABA</name>
<evidence type="ECO:0000313" key="6">
    <source>
        <dbReference type="Proteomes" id="UP001189624"/>
    </source>
</evidence>
<feature type="region of interest" description="Disordered" evidence="4">
    <location>
        <begin position="1"/>
        <end position="107"/>
    </location>
</feature>
<dbReference type="Pfam" id="PF02297">
    <property type="entry name" value="COX6B"/>
    <property type="match status" value="1"/>
</dbReference>
<dbReference type="CDD" id="cd00926">
    <property type="entry name" value="Cyt_c_Oxidase_VIb"/>
    <property type="match status" value="1"/>
</dbReference>
<dbReference type="InterPro" id="IPR003213">
    <property type="entry name" value="Cyt_c_oxidase_su6B"/>
</dbReference>
<dbReference type="PROSITE" id="PS51808">
    <property type="entry name" value="CHCH"/>
    <property type="match status" value="1"/>
</dbReference>
<dbReference type="FunFam" id="1.10.10.140:FF:000001">
    <property type="entry name" value="Cytochrome c oxidase subunit 6B1"/>
    <property type="match status" value="1"/>
</dbReference>
<dbReference type="InterPro" id="IPR048280">
    <property type="entry name" value="COX6B-like"/>
</dbReference>
<dbReference type="InterPro" id="IPR036549">
    <property type="entry name" value="CX6/COA6-like_sf"/>
</dbReference>
<dbReference type="Proteomes" id="UP001189624">
    <property type="component" value="Chromosome 8"/>
</dbReference>
<feature type="compositionally biased region" description="Acidic residues" evidence="4">
    <location>
        <begin position="87"/>
        <end position="96"/>
    </location>
</feature>
<reference evidence="5" key="1">
    <citation type="submission" date="2023-10" db="EMBL/GenBank/DDBJ databases">
        <authorList>
            <person name="Domelevo Entfellner J.-B."/>
        </authorList>
    </citation>
    <scope>NUCLEOTIDE SEQUENCE</scope>
</reference>
<evidence type="ECO:0000256" key="3">
    <source>
        <dbReference type="ARBA" id="ARBA00023157"/>
    </source>
</evidence>
<evidence type="ECO:0000256" key="4">
    <source>
        <dbReference type="SAM" id="MobiDB-lite"/>
    </source>
</evidence>
<comment type="subcellular location">
    <subcellularLocation>
        <location evidence="1">Mitochondrion</location>
    </subcellularLocation>
</comment>
<gene>
    <name evidence="5" type="ORF">AYBTSS11_LOCUS23739</name>
</gene>
<accession>A0AA86VNI3</accession>
<dbReference type="SUPFAM" id="SSF47694">
    <property type="entry name" value="Cytochrome c oxidase subunit h"/>
    <property type="match status" value="1"/>
</dbReference>
<evidence type="ECO:0000256" key="2">
    <source>
        <dbReference type="ARBA" id="ARBA00023128"/>
    </source>
</evidence>
<keyword evidence="6" id="KW-1185">Reference proteome</keyword>
<proteinExistence type="predicted"/>
<evidence type="ECO:0008006" key="7">
    <source>
        <dbReference type="Google" id="ProtNLM"/>
    </source>
</evidence>
<feature type="compositionally biased region" description="Polar residues" evidence="4">
    <location>
        <begin position="77"/>
        <end position="86"/>
    </location>
</feature>
<feature type="compositionally biased region" description="Basic and acidic residues" evidence="4">
    <location>
        <begin position="17"/>
        <end position="50"/>
    </location>
</feature>
<dbReference type="GO" id="GO:0005739">
    <property type="term" value="C:mitochondrion"/>
    <property type="evidence" value="ECO:0007669"/>
    <property type="project" value="UniProtKB-SubCell"/>
</dbReference>
<dbReference type="PANTHER" id="PTHR46281:SF2">
    <property type="entry name" value="CYTOCHROME C OXIDASE SUBUNIT 6B-1"/>
    <property type="match status" value="1"/>
</dbReference>
<evidence type="ECO:0000313" key="5">
    <source>
        <dbReference type="EMBL" id="CAJ1971736.1"/>
    </source>
</evidence>
<evidence type="ECO:0000256" key="1">
    <source>
        <dbReference type="ARBA" id="ARBA00004173"/>
    </source>
</evidence>
<dbReference type="Gene3D" id="1.10.10.140">
    <property type="entry name" value="Cytochrome c oxidase, subunit VIb"/>
    <property type="match status" value="1"/>
</dbReference>
<organism evidence="5 6">
    <name type="scientific">Sphenostylis stenocarpa</name>
    <dbReference type="NCBI Taxonomy" id="92480"/>
    <lineage>
        <taxon>Eukaryota</taxon>
        <taxon>Viridiplantae</taxon>
        <taxon>Streptophyta</taxon>
        <taxon>Embryophyta</taxon>
        <taxon>Tracheophyta</taxon>
        <taxon>Spermatophyta</taxon>
        <taxon>Magnoliopsida</taxon>
        <taxon>eudicotyledons</taxon>
        <taxon>Gunneridae</taxon>
        <taxon>Pentapetalae</taxon>
        <taxon>rosids</taxon>
        <taxon>fabids</taxon>
        <taxon>Fabales</taxon>
        <taxon>Fabaceae</taxon>
        <taxon>Papilionoideae</taxon>
        <taxon>50 kb inversion clade</taxon>
        <taxon>NPAAA clade</taxon>
        <taxon>indigoferoid/millettioid clade</taxon>
        <taxon>Phaseoleae</taxon>
        <taxon>Sphenostylis</taxon>
    </lineage>
</organism>
<dbReference type="GO" id="GO:0045277">
    <property type="term" value="C:respiratory chain complex IV"/>
    <property type="evidence" value="ECO:0007669"/>
    <property type="project" value="InterPro"/>
</dbReference>
<dbReference type="PANTHER" id="PTHR46281">
    <property type="entry name" value="CYTOCHROME C OXIDASE SUBUNIT 6B"/>
    <property type="match status" value="1"/>
</dbReference>
<sequence length="172" mass="19013">MAETAADNAQSLAEQYHVSDKQEKTAVVEKPVEDPKEGASVEAVVEKIVEETTPVAPTVAQESSEVTPPPAEESTEEQSSGNVEDNSGNEDAAEETPEIKLETAPADFRFPTTNQTRHCFTRYIEYHRCVAAKGEGASECDKFAKYYRSLCPGEWIDRWNEQRENGTFPGPL</sequence>
<keyword evidence="2" id="KW-0496">Mitochondrion</keyword>
<dbReference type="EMBL" id="OY731405">
    <property type="protein sequence ID" value="CAJ1971736.1"/>
    <property type="molecule type" value="Genomic_DNA"/>
</dbReference>
<dbReference type="Gramene" id="rna-AYBTSS11_LOCUS23739">
    <property type="protein sequence ID" value="CAJ1971736.1"/>
    <property type="gene ID" value="gene-AYBTSS11_LOCUS23739"/>
</dbReference>